<organism evidence="2 3">
    <name type="scientific">Olleya namhaensis</name>
    <dbReference type="NCBI Taxonomy" id="1144750"/>
    <lineage>
        <taxon>Bacteria</taxon>
        <taxon>Pseudomonadati</taxon>
        <taxon>Bacteroidota</taxon>
        <taxon>Flavobacteriia</taxon>
        <taxon>Flavobacteriales</taxon>
        <taxon>Flavobacteriaceae</taxon>
    </lineage>
</organism>
<reference evidence="3" key="1">
    <citation type="submission" date="2016-10" db="EMBL/GenBank/DDBJ databases">
        <authorList>
            <person name="Varghese N."/>
            <person name="Submissions S."/>
        </authorList>
    </citation>
    <scope>NUCLEOTIDE SEQUENCE [LARGE SCALE GENOMIC DNA]</scope>
    <source>
        <strain evidence="3">DSM 28881</strain>
    </source>
</reference>
<evidence type="ECO:0000313" key="2">
    <source>
        <dbReference type="EMBL" id="SFI54470.1"/>
    </source>
</evidence>
<evidence type="ECO:0000256" key="1">
    <source>
        <dbReference type="SAM" id="SignalP"/>
    </source>
</evidence>
<dbReference type="AlphaFoldDB" id="A0A1I3J2S6"/>
<dbReference type="Proteomes" id="UP000199559">
    <property type="component" value="Unassembled WGS sequence"/>
</dbReference>
<dbReference type="EMBL" id="FORM01000001">
    <property type="protein sequence ID" value="SFI54470.1"/>
    <property type="molecule type" value="Genomic_DNA"/>
</dbReference>
<accession>A0A1I3J2S6</accession>
<dbReference type="SUPFAM" id="SSF52266">
    <property type="entry name" value="SGNH hydrolase"/>
    <property type="match status" value="2"/>
</dbReference>
<dbReference type="GO" id="GO:0016788">
    <property type="term" value="F:hydrolase activity, acting on ester bonds"/>
    <property type="evidence" value="ECO:0007669"/>
    <property type="project" value="UniProtKB-ARBA"/>
</dbReference>
<name>A0A1I3J2S6_9FLAO</name>
<keyword evidence="1" id="KW-0732">Signal</keyword>
<dbReference type="STRING" id="1144750.SAMN05443431_101225"/>
<feature type="chain" id="PRO_5011589545" description="GDSL-like Lipase/Acylhydrolase" evidence="1">
    <location>
        <begin position="24"/>
        <end position="533"/>
    </location>
</feature>
<sequence length="533" mass="55404">MKTLKNIKYIGLLAIAIGFTACSDESDFEEFLDQPPTDAAVLPSLTAGSADFSNFVSLGASFTSGFTDGALFIAAQENSFPNTLSKQFANANGGVFTQPLMNDNIGGLLFGTTVVANPRLFFNGAGPSVLPATPTTDITVSLAADGSIFKNVGVPGAKSTHIDFNGYASLNPYFGRMANPASVSMLEYTIAQNPTFFTLSEIGGNDVLGYATKGGDGTDPITPTATFDFVFNDMVNQLTAVCPNGVVTNVPYITDLPHFTTVPHNPLDPTNPAFGPQIPLLNSIFGALNPIFEAVDPARAIIFSETAASAVVIRDESLADISSIIIAQLNASPTFPAFIAQFGLPAAAAPLVANLLGTTYGQTRQATASDLLVLPSSSIIGTVNTANVAILMGQGLPQALAGQFSVEGVSLPLEDKWVLIPTEQDEIKTATDAYNATIASVASAKGLALVDLNDILGQASTVGVDFDSYNLTTDLVTGGLVSLDGIHLTARGYGLMANKFLEAIDATYGSNFVASGNVAIAEDFGVTYSPTLQ</sequence>
<feature type="signal peptide" evidence="1">
    <location>
        <begin position="1"/>
        <end position="23"/>
    </location>
</feature>
<proteinExistence type="predicted"/>
<dbReference type="Gene3D" id="3.40.50.1110">
    <property type="entry name" value="SGNH hydrolase"/>
    <property type="match status" value="1"/>
</dbReference>
<gene>
    <name evidence="2" type="ORF">SAMN05443431_101225</name>
</gene>
<keyword evidence="3" id="KW-1185">Reference proteome</keyword>
<dbReference type="InterPro" id="IPR036514">
    <property type="entry name" value="SGNH_hydro_sf"/>
</dbReference>
<dbReference type="RefSeq" id="WP_090836727.1">
    <property type="nucleotide sequence ID" value="NZ_FORM01000001.1"/>
</dbReference>
<evidence type="ECO:0008006" key="4">
    <source>
        <dbReference type="Google" id="ProtNLM"/>
    </source>
</evidence>
<protein>
    <recommendedName>
        <fullName evidence="4">GDSL-like Lipase/Acylhydrolase</fullName>
    </recommendedName>
</protein>
<evidence type="ECO:0000313" key="3">
    <source>
        <dbReference type="Proteomes" id="UP000199559"/>
    </source>
</evidence>
<dbReference type="PROSITE" id="PS51257">
    <property type="entry name" value="PROKAR_LIPOPROTEIN"/>
    <property type="match status" value="1"/>
</dbReference>